<dbReference type="AlphaFoldDB" id="A0A975SN62"/>
<reference evidence="2" key="1">
    <citation type="submission" date="2020-11" db="EMBL/GenBank/DDBJ databases">
        <title>Azospira inquinata sp. nov.</title>
        <authorList>
            <person name="Moe W.M."/>
            <person name="Mikes M.C."/>
        </authorList>
    </citation>
    <scope>NUCLEOTIDE SEQUENCE</scope>
    <source>
        <strain evidence="2">Azo-3</strain>
    </source>
</reference>
<keyword evidence="3" id="KW-1185">Reference proteome</keyword>
<dbReference type="KEGG" id="aiq:Azoinq_02190"/>
<feature type="domain" description="DUF2249" evidence="1">
    <location>
        <begin position="5"/>
        <end position="70"/>
    </location>
</feature>
<gene>
    <name evidence="2" type="ORF">Azoinq_02190</name>
</gene>
<name>A0A975SN62_9RHOO</name>
<evidence type="ECO:0000313" key="3">
    <source>
        <dbReference type="Proteomes" id="UP000683428"/>
    </source>
</evidence>
<proteinExistence type="predicted"/>
<dbReference type="InterPro" id="IPR018720">
    <property type="entry name" value="DUF2249"/>
</dbReference>
<dbReference type="RefSeq" id="WP_216127003.1">
    <property type="nucleotide sequence ID" value="NZ_CP064782.1"/>
</dbReference>
<dbReference type="Proteomes" id="UP000683428">
    <property type="component" value="Chromosome"/>
</dbReference>
<protein>
    <submittedName>
        <fullName evidence="2">Sulfurtransferase TusA family protein</fullName>
    </submittedName>
</protein>
<dbReference type="Pfam" id="PF10006">
    <property type="entry name" value="DUF2249"/>
    <property type="match status" value="1"/>
</dbReference>
<accession>A0A975SN62</accession>
<dbReference type="EMBL" id="CP064782">
    <property type="protein sequence ID" value="QWT49449.1"/>
    <property type="molecule type" value="Genomic_DNA"/>
</dbReference>
<sequence>MPAIIDGRKMTPPEPLVKTLAALDGLAPEDELIVILNCYPTPLFSALEQNGFVWEEISKESGEMEIHIRRAP</sequence>
<organism evidence="2 3">
    <name type="scientific">Azospira inquinata</name>
    <dbReference type="NCBI Taxonomy" id="2785627"/>
    <lineage>
        <taxon>Bacteria</taxon>
        <taxon>Pseudomonadati</taxon>
        <taxon>Pseudomonadota</taxon>
        <taxon>Betaproteobacteria</taxon>
        <taxon>Rhodocyclales</taxon>
        <taxon>Rhodocyclaceae</taxon>
        <taxon>Azospira</taxon>
    </lineage>
</organism>
<evidence type="ECO:0000259" key="1">
    <source>
        <dbReference type="Pfam" id="PF10006"/>
    </source>
</evidence>
<evidence type="ECO:0000313" key="2">
    <source>
        <dbReference type="EMBL" id="QWT49449.1"/>
    </source>
</evidence>